<dbReference type="EMBL" id="JDST02000005">
    <property type="protein sequence ID" value="KFB78377.1"/>
    <property type="molecule type" value="Genomic_DNA"/>
</dbReference>
<proteinExistence type="predicted"/>
<organism evidence="1 3">
    <name type="scientific">Candidatus Accumulibacter cognatus</name>
    <dbReference type="NCBI Taxonomy" id="2954383"/>
    <lineage>
        <taxon>Bacteria</taxon>
        <taxon>Pseudomonadati</taxon>
        <taxon>Pseudomonadota</taxon>
        <taxon>Betaproteobacteria</taxon>
        <taxon>Candidatus Accumulibacter</taxon>
    </lineage>
</organism>
<protein>
    <submittedName>
        <fullName evidence="1">Uncharacterized protein</fullName>
    </submittedName>
</protein>
<dbReference type="RefSeq" id="WP_034944511.1">
    <property type="nucleotide sequence ID" value="NZ_JDST02000005.1"/>
</dbReference>
<sequence length="157" mass="16684">MLCGALALAGWAPVGAWLAERVDVPSFRQAEEFKRAAALEPVAAALDFLNRLATASPPIRVRLPVSIALDEYRLSIVDARLGPSGAAAATRLQLDDGKMGVALADRARDLCAAGRRCVVRLIGYWRGTVDDVGHLDVRRIDGLVPDAAAAAVEVESR</sequence>
<reference evidence="2" key="3">
    <citation type="submission" date="2020-06" db="EMBL/GenBank/DDBJ databases">
        <authorList>
            <person name="Arumugam K."/>
            <person name="Besarab I."/>
            <person name="Haryono M."/>
            <person name="Bagci C."/>
            <person name="Beier S."/>
            <person name="Buchfink B."/>
            <person name="Gorska A."/>
            <person name="Qiu G."/>
            <person name="Huson D.H."/>
            <person name="Williams R.B."/>
        </authorList>
    </citation>
    <scope>NUCLEOTIDE SEQUENCE</scope>
    <source>
        <strain evidence="2">SSA1</strain>
    </source>
</reference>
<dbReference type="EMBL" id="CP058708">
    <property type="protein sequence ID" value="QLH50982.1"/>
    <property type="molecule type" value="Genomic_DNA"/>
</dbReference>
<keyword evidence="3" id="KW-1185">Reference proteome</keyword>
<dbReference type="Proteomes" id="UP000509684">
    <property type="component" value="Chromosome"/>
</dbReference>
<name>A0A080MAP0_9PROT</name>
<gene>
    <name evidence="1" type="ORF">AW06_000329</name>
    <name evidence="2" type="ORF">HWD57_15165</name>
</gene>
<dbReference type="KEGG" id="acog:HWD57_15165"/>
<reference evidence="1 3" key="1">
    <citation type="submission" date="2014-02" db="EMBL/GenBank/DDBJ databases">
        <title>Expanding our view of genomic diversity in Candidatus Accumulibacter clades.</title>
        <authorList>
            <person name="Skennerton C.T."/>
            <person name="Barr J.J."/>
            <person name="Slater F.R."/>
            <person name="Bond P.L."/>
            <person name="Tyson G.W."/>
        </authorList>
    </citation>
    <scope>NUCLEOTIDE SEQUENCE [LARGE SCALE GENOMIC DNA]</scope>
    <source>
        <strain evidence="3">SK-02</strain>
    </source>
</reference>
<evidence type="ECO:0000313" key="1">
    <source>
        <dbReference type="EMBL" id="KFB78377.1"/>
    </source>
</evidence>
<dbReference type="AlphaFoldDB" id="A0A080MAP0"/>
<accession>A0A7D5SFM4</accession>
<accession>A0A080MAP0</accession>
<dbReference type="Proteomes" id="UP000021315">
    <property type="component" value="Unassembled WGS sequence"/>
</dbReference>
<evidence type="ECO:0000313" key="2">
    <source>
        <dbReference type="EMBL" id="QLH50982.1"/>
    </source>
</evidence>
<evidence type="ECO:0000313" key="4">
    <source>
        <dbReference type="Proteomes" id="UP000509684"/>
    </source>
</evidence>
<evidence type="ECO:0000313" key="3">
    <source>
        <dbReference type="Proteomes" id="UP000021315"/>
    </source>
</evidence>
<reference evidence="2 4" key="2">
    <citation type="journal article" date="2019" name="Microbiome">
        <title>Annotated bacterial chromosomes from frame-shift-corrected long-read metagenomic data.</title>
        <authorList>
            <person name="Arumugam K."/>
            <person name="Bagci C."/>
            <person name="Bessarab I."/>
            <person name="Beier S."/>
            <person name="Buchfink B."/>
            <person name="Gorska A."/>
            <person name="Qiu G."/>
            <person name="Huson D.H."/>
            <person name="Williams R.B.H."/>
        </authorList>
    </citation>
    <scope>NUCLEOTIDE SEQUENCE [LARGE SCALE GENOMIC DNA]</scope>
    <source>
        <strain evidence="2">SSA1</strain>
    </source>
</reference>